<dbReference type="Gene3D" id="1.10.260.40">
    <property type="entry name" value="lambda repressor-like DNA-binding domains"/>
    <property type="match status" value="1"/>
</dbReference>
<dbReference type="InterPro" id="IPR010982">
    <property type="entry name" value="Lambda_DNA-bd_dom_sf"/>
</dbReference>
<evidence type="ECO:0000259" key="1">
    <source>
        <dbReference type="PROSITE" id="PS50943"/>
    </source>
</evidence>
<feature type="domain" description="HTH cro/C1-type" evidence="1">
    <location>
        <begin position="26"/>
        <end position="80"/>
    </location>
</feature>
<dbReference type="PROSITE" id="PS50943">
    <property type="entry name" value="HTH_CROC1"/>
    <property type="match status" value="1"/>
</dbReference>
<protein>
    <submittedName>
        <fullName evidence="2">Helix-turn-helix protein</fullName>
    </submittedName>
</protein>
<dbReference type="SUPFAM" id="SSF47413">
    <property type="entry name" value="lambda repressor-like DNA-binding domains"/>
    <property type="match status" value="1"/>
</dbReference>
<comment type="caution">
    <text evidence="2">The sequence shown here is derived from an EMBL/GenBank/DDBJ whole genome shotgun (WGS) entry which is preliminary data.</text>
</comment>
<dbReference type="Proteomes" id="UP000244092">
    <property type="component" value="Unassembled WGS sequence"/>
</dbReference>
<organism evidence="2 3">
    <name type="scientific">Sulfitobacter mediterraneus</name>
    <dbReference type="NCBI Taxonomy" id="83219"/>
    <lineage>
        <taxon>Bacteria</taxon>
        <taxon>Pseudomonadati</taxon>
        <taxon>Pseudomonadota</taxon>
        <taxon>Alphaproteobacteria</taxon>
        <taxon>Rhodobacterales</taxon>
        <taxon>Roseobacteraceae</taxon>
        <taxon>Sulfitobacter</taxon>
    </lineage>
</organism>
<sequence length="139" mass="15528">MTDQAEMMPETADWYGPDAATFGDRVAAAREIAGMTQAVLAKRLGVKQSTLRSWEDDVSEPRANRLSMLAGLLNVSMMWLINGEGEGLDNPDIITPHNSDLSEILTEIRGMRIEMQKRAEAMGRLEKRVRKMLEDATYA</sequence>
<dbReference type="GO" id="GO:0003677">
    <property type="term" value="F:DNA binding"/>
    <property type="evidence" value="ECO:0007669"/>
    <property type="project" value="InterPro"/>
</dbReference>
<dbReference type="EMBL" id="QBKU01000008">
    <property type="protein sequence ID" value="PTX73178.1"/>
    <property type="molecule type" value="Genomic_DNA"/>
</dbReference>
<dbReference type="CDD" id="cd00093">
    <property type="entry name" value="HTH_XRE"/>
    <property type="match status" value="1"/>
</dbReference>
<proteinExistence type="predicted"/>
<dbReference type="SMART" id="SM00530">
    <property type="entry name" value="HTH_XRE"/>
    <property type="match status" value="1"/>
</dbReference>
<gene>
    <name evidence="2" type="ORF">C8N31_10886</name>
</gene>
<accession>A0A2T6CCF5</accession>
<dbReference type="InterPro" id="IPR001387">
    <property type="entry name" value="Cro/C1-type_HTH"/>
</dbReference>
<reference evidence="2 3" key="1">
    <citation type="submission" date="2018-04" db="EMBL/GenBank/DDBJ databases">
        <title>Genomic Encyclopedia of Archaeal and Bacterial Type Strains, Phase II (KMG-II): from individual species to whole genera.</title>
        <authorList>
            <person name="Goeker M."/>
        </authorList>
    </citation>
    <scope>NUCLEOTIDE SEQUENCE [LARGE SCALE GENOMIC DNA]</scope>
    <source>
        <strain evidence="2 3">DSM 12244</strain>
    </source>
</reference>
<evidence type="ECO:0000313" key="3">
    <source>
        <dbReference type="Proteomes" id="UP000244092"/>
    </source>
</evidence>
<name>A0A2T6CCF5_9RHOB</name>
<evidence type="ECO:0000313" key="2">
    <source>
        <dbReference type="EMBL" id="PTX73178.1"/>
    </source>
</evidence>
<dbReference type="Pfam" id="PF01381">
    <property type="entry name" value="HTH_3"/>
    <property type="match status" value="1"/>
</dbReference>
<dbReference type="AlphaFoldDB" id="A0A2T6CCF5"/>